<gene>
    <name evidence="1" type="ORF">COS38_01085</name>
</gene>
<reference evidence="2" key="1">
    <citation type="submission" date="2017-09" db="EMBL/GenBank/DDBJ databases">
        <title>Depth-based differentiation of microbial function through sediment-hosted aquifers and enrichment of novel symbionts in the deep terrestrial subsurface.</title>
        <authorList>
            <person name="Probst A.J."/>
            <person name="Ladd B."/>
            <person name="Jarett J.K."/>
            <person name="Geller-Mcgrath D.E."/>
            <person name="Sieber C.M.K."/>
            <person name="Emerson J.B."/>
            <person name="Anantharaman K."/>
            <person name="Thomas B.C."/>
            <person name="Malmstrom R."/>
            <person name="Stieglmeier M."/>
            <person name="Klingl A."/>
            <person name="Woyke T."/>
            <person name="Ryan C.M."/>
            <person name="Banfield J.F."/>
        </authorList>
    </citation>
    <scope>NUCLEOTIDE SEQUENCE [LARGE SCALE GENOMIC DNA]</scope>
</reference>
<accession>A0A2M7CIR9</accession>
<sequence>MDEARAECRTAYAVLGDPSLRERSVVLTYFKNNSKNFFYNSQSELDSGAKIFFISSRATPYFANSNIFLTNSFLA</sequence>
<protein>
    <submittedName>
        <fullName evidence="1">Uncharacterized protein</fullName>
    </submittedName>
</protein>
<proteinExistence type="predicted"/>
<evidence type="ECO:0000313" key="2">
    <source>
        <dbReference type="Proteomes" id="UP000229966"/>
    </source>
</evidence>
<dbReference type="AlphaFoldDB" id="A0A2M7CIR9"/>
<comment type="caution">
    <text evidence="1">The sequence shown here is derived from an EMBL/GenBank/DDBJ whole genome shotgun (WGS) entry which is preliminary data.</text>
</comment>
<name>A0A2M7CIR9_9BACT</name>
<dbReference type="EMBL" id="PEUM01000028">
    <property type="protein sequence ID" value="PIV25532.1"/>
    <property type="molecule type" value="Genomic_DNA"/>
</dbReference>
<dbReference type="Proteomes" id="UP000229966">
    <property type="component" value="Unassembled WGS sequence"/>
</dbReference>
<evidence type="ECO:0000313" key="1">
    <source>
        <dbReference type="EMBL" id="PIV25532.1"/>
    </source>
</evidence>
<organism evidence="1 2">
    <name type="scientific">Candidatus Berkelbacteria bacterium CG03_land_8_20_14_0_80_40_36</name>
    <dbReference type="NCBI Taxonomy" id="1974509"/>
    <lineage>
        <taxon>Bacteria</taxon>
        <taxon>Candidatus Berkelbacteria</taxon>
    </lineage>
</organism>